<dbReference type="PANTHER" id="PTHR33383">
    <property type="entry name" value="MEMBRANE PROTEIN INSERTION EFFICIENCY FACTOR-RELATED"/>
    <property type="match status" value="1"/>
</dbReference>
<evidence type="ECO:0000256" key="1">
    <source>
        <dbReference type="HAMAP-Rule" id="MF_00386"/>
    </source>
</evidence>
<dbReference type="Proteomes" id="UP001621714">
    <property type="component" value="Unassembled WGS sequence"/>
</dbReference>
<evidence type="ECO:0000256" key="2">
    <source>
        <dbReference type="SAM" id="MobiDB-lite"/>
    </source>
</evidence>
<evidence type="ECO:0000313" key="4">
    <source>
        <dbReference type="Proteomes" id="UP001621714"/>
    </source>
</evidence>
<dbReference type="NCBIfam" id="TIGR00278">
    <property type="entry name" value="membrane protein insertion efficiency factor YidD"/>
    <property type="match status" value="1"/>
</dbReference>
<dbReference type="InterPro" id="IPR002696">
    <property type="entry name" value="Membr_insert_effic_factor_YidD"/>
</dbReference>
<dbReference type="EMBL" id="JBANFI010000004">
    <property type="protein sequence ID" value="MFK7160802.1"/>
    <property type="molecule type" value="Genomic_DNA"/>
</dbReference>
<feature type="region of interest" description="Disordered" evidence="2">
    <location>
        <begin position="98"/>
        <end position="123"/>
    </location>
</feature>
<dbReference type="RefSeq" id="WP_405338876.1">
    <property type="nucleotide sequence ID" value="NZ_JBANFI010000004.1"/>
</dbReference>
<keyword evidence="4" id="KW-1185">Reference proteome</keyword>
<dbReference type="Pfam" id="PF01809">
    <property type="entry name" value="YidD"/>
    <property type="match status" value="1"/>
</dbReference>
<keyword evidence="1" id="KW-0472">Membrane</keyword>
<comment type="caution">
    <text evidence="3">The sequence shown here is derived from an EMBL/GenBank/DDBJ whole genome shotgun (WGS) entry which is preliminary data.</text>
</comment>
<dbReference type="PANTHER" id="PTHR33383:SF1">
    <property type="entry name" value="MEMBRANE PROTEIN INSERTION EFFICIENCY FACTOR-RELATED"/>
    <property type="match status" value="1"/>
</dbReference>
<keyword evidence="1" id="KW-1003">Cell membrane</keyword>
<comment type="function">
    <text evidence="1">Could be involved in insertion of integral membrane proteins into the membrane.</text>
</comment>
<gene>
    <name evidence="3" type="primary">yidD</name>
    <name evidence="3" type="ORF">V6U78_07105</name>
</gene>
<evidence type="ECO:0000313" key="3">
    <source>
        <dbReference type="EMBL" id="MFK7160802.1"/>
    </source>
</evidence>
<dbReference type="HAMAP" id="MF_00386">
    <property type="entry name" value="UPF0161_YidD"/>
    <property type="match status" value="1"/>
</dbReference>
<protein>
    <recommendedName>
        <fullName evidence="1">Putative membrane protein insertion efficiency factor</fullName>
    </recommendedName>
</protein>
<sequence length="123" mass="13778">MLWIQRGYRWCARLLGRALIALVRFYQLFISPLKPPSCRFYPTCSSYMIEAIQVHGPLKGFWLGIKRLGKCHPLHPGGVDLVPPHSTCRDSACAHHEATSVTSTSQEETPESTRRASNGKDAL</sequence>
<proteinExistence type="inferred from homology"/>
<reference evidence="3 4" key="1">
    <citation type="submission" date="2024-02" db="EMBL/GenBank/DDBJ databases">
        <title>Marinospirillum sp. MEB 164 isolated from Lonar lake sediment.</title>
        <authorList>
            <person name="Joshi A."/>
            <person name="Thite S."/>
        </authorList>
    </citation>
    <scope>NUCLEOTIDE SEQUENCE [LARGE SCALE GENOMIC DNA]</scope>
    <source>
        <strain evidence="3 4">MEB164</strain>
    </source>
</reference>
<name>A0ABW8PWX2_9GAMM</name>
<comment type="subcellular location">
    <subcellularLocation>
        <location evidence="1">Cell membrane</location>
        <topology evidence="1">Peripheral membrane protein</topology>
        <orientation evidence="1">Cytoplasmic side</orientation>
    </subcellularLocation>
</comment>
<organism evidence="3 4">
    <name type="scientific">Marinospirillum alkalitolerans</name>
    <dbReference type="NCBI Taxonomy" id="3123374"/>
    <lineage>
        <taxon>Bacteria</taxon>
        <taxon>Pseudomonadati</taxon>
        <taxon>Pseudomonadota</taxon>
        <taxon>Gammaproteobacteria</taxon>
        <taxon>Oceanospirillales</taxon>
        <taxon>Oceanospirillaceae</taxon>
        <taxon>Marinospirillum</taxon>
    </lineage>
</organism>
<comment type="similarity">
    <text evidence="1">Belongs to the UPF0161 family.</text>
</comment>
<dbReference type="SMART" id="SM01234">
    <property type="entry name" value="Haemolytic"/>
    <property type="match status" value="1"/>
</dbReference>
<accession>A0ABW8PWX2</accession>